<keyword evidence="3" id="KW-0460">Magnesium</keyword>
<comment type="cofactor">
    <cofactor evidence="1">
        <name>Mg(2+)</name>
        <dbReference type="ChEBI" id="CHEBI:18420"/>
    </cofactor>
</comment>
<evidence type="ECO:0000256" key="3">
    <source>
        <dbReference type="ARBA" id="ARBA00022842"/>
    </source>
</evidence>
<dbReference type="SUPFAM" id="SSF51649">
    <property type="entry name" value="RuBisCo, C-terminal domain"/>
    <property type="match status" value="1"/>
</dbReference>
<evidence type="ECO:0000256" key="2">
    <source>
        <dbReference type="ARBA" id="ARBA00022723"/>
    </source>
</evidence>
<sequence>MPNIDDYIFQLDVDKGEHIIATYYLESKDFLAAAKAIAIGQSIGNPDVRTQRDSPQIMRDHLAKILDLRISLTSKQKGFLKIAFPIINFNIEEDGVTQILCMLMGGQMDIDIINHCVLKGVEFPKKVLDNFKGPKFGMENIMRRAKAIDRPFLGGIIKPKTGITISQLKEMVKELLEGGVDFIKEDEILGNPAFCPFEERVRVVSEMVNDFSREVGREIFYTPCINSDYPYFLERAKFADSCGVRAVHLNFWAGFPAYKALRDLDMKNAAIFFQKSGDKVITGVN</sequence>
<dbReference type="GO" id="GO:0016984">
    <property type="term" value="F:ribulose-bisphosphate carboxylase activity"/>
    <property type="evidence" value="ECO:0007669"/>
    <property type="project" value="InterPro"/>
</dbReference>
<dbReference type="GO" id="GO:0000287">
    <property type="term" value="F:magnesium ion binding"/>
    <property type="evidence" value="ECO:0007669"/>
    <property type="project" value="InterPro"/>
</dbReference>
<evidence type="ECO:0000256" key="1">
    <source>
        <dbReference type="ARBA" id="ARBA00001946"/>
    </source>
</evidence>
<dbReference type="InterPro" id="IPR000685">
    <property type="entry name" value="RuBisCO_lsu_C"/>
</dbReference>
<feature type="domain" description="Ribulose bisphosphate carboxylase large subunit ferrodoxin-like N-terminal" evidence="5">
    <location>
        <begin position="15"/>
        <end position="126"/>
    </location>
</feature>
<dbReference type="Gene3D" id="3.30.70.150">
    <property type="entry name" value="RuBisCO large subunit, N-terminal domain"/>
    <property type="match status" value="1"/>
</dbReference>
<evidence type="ECO:0000259" key="4">
    <source>
        <dbReference type="Pfam" id="PF00016"/>
    </source>
</evidence>
<protein>
    <recommendedName>
        <fullName evidence="7">Ribulose bisphosphate carboxylase large subunit C-terminal domain-containing protein</fullName>
    </recommendedName>
</protein>
<dbReference type="InterPro" id="IPR036376">
    <property type="entry name" value="RuBisCO_lsu_C_sf"/>
</dbReference>
<dbReference type="InterPro" id="IPR036422">
    <property type="entry name" value="RuBisCO_lsu_N_sf"/>
</dbReference>
<dbReference type="Pfam" id="PF00016">
    <property type="entry name" value="RuBisCO_large"/>
    <property type="match status" value="1"/>
</dbReference>
<name>A0A0F8XGS5_9ZZZZ</name>
<dbReference type="PANTHER" id="PTHR42704:SF17">
    <property type="entry name" value="RIBULOSE BISPHOSPHATE CARBOXYLASE LARGE CHAIN"/>
    <property type="match status" value="1"/>
</dbReference>
<dbReference type="Gene3D" id="3.20.20.110">
    <property type="entry name" value="Ribulose bisphosphate carboxylase, large subunit, C-terminal domain"/>
    <property type="match status" value="1"/>
</dbReference>
<dbReference type="InterPro" id="IPR020878">
    <property type="entry name" value="RuBisCo_large_chain_AS"/>
</dbReference>
<dbReference type="SUPFAM" id="SSF54966">
    <property type="entry name" value="RuBisCO, large subunit, small (N-terminal) domain"/>
    <property type="match status" value="1"/>
</dbReference>
<dbReference type="InterPro" id="IPR033966">
    <property type="entry name" value="RuBisCO"/>
</dbReference>
<dbReference type="Pfam" id="PF02788">
    <property type="entry name" value="RuBisCO_large_N"/>
    <property type="match status" value="1"/>
</dbReference>
<keyword evidence="2" id="KW-0479">Metal-binding</keyword>
<feature type="domain" description="Ribulose bisphosphate carboxylase large subunit C-terminal" evidence="4">
    <location>
        <begin position="146"/>
        <end position="268"/>
    </location>
</feature>
<comment type="caution">
    <text evidence="6">The sequence shown here is derived from an EMBL/GenBank/DDBJ whole genome shotgun (WGS) entry which is preliminary data.</text>
</comment>
<proteinExistence type="predicted"/>
<reference evidence="6" key="1">
    <citation type="journal article" date="2015" name="Nature">
        <title>Complex archaea that bridge the gap between prokaryotes and eukaryotes.</title>
        <authorList>
            <person name="Spang A."/>
            <person name="Saw J.H."/>
            <person name="Jorgensen S.L."/>
            <person name="Zaremba-Niedzwiedzka K."/>
            <person name="Martijn J."/>
            <person name="Lind A.E."/>
            <person name="van Eijk R."/>
            <person name="Schleper C."/>
            <person name="Guy L."/>
            <person name="Ettema T.J."/>
        </authorList>
    </citation>
    <scope>NUCLEOTIDE SEQUENCE</scope>
</reference>
<evidence type="ECO:0008006" key="7">
    <source>
        <dbReference type="Google" id="ProtNLM"/>
    </source>
</evidence>
<dbReference type="PANTHER" id="PTHR42704">
    <property type="entry name" value="RIBULOSE BISPHOSPHATE CARBOXYLASE"/>
    <property type="match status" value="1"/>
</dbReference>
<dbReference type="GO" id="GO:0015977">
    <property type="term" value="P:carbon fixation"/>
    <property type="evidence" value="ECO:0007669"/>
    <property type="project" value="InterPro"/>
</dbReference>
<dbReference type="InterPro" id="IPR017443">
    <property type="entry name" value="RuBisCO_lsu_fd_N"/>
</dbReference>
<gene>
    <name evidence="6" type="ORF">LCGC14_3026590</name>
</gene>
<feature type="non-terminal residue" evidence="6">
    <location>
        <position position="285"/>
    </location>
</feature>
<dbReference type="EMBL" id="LAZR01063083">
    <property type="protein sequence ID" value="KKK60215.1"/>
    <property type="molecule type" value="Genomic_DNA"/>
</dbReference>
<dbReference type="AlphaFoldDB" id="A0A0F8XGS5"/>
<accession>A0A0F8XGS5</accession>
<organism evidence="6">
    <name type="scientific">marine sediment metagenome</name>
    <dbReference type="NCBI Taxonomy" id="412755"/>
    <lineage>
        <taxon>unclassified sequences</taxon>
        <taxon>metagenomes</taxon>
        <taxon>ecological metagenomes</taxon>
    </lineage>
</organism>
<evidence type="ECO:0000313" key="6">
    <source>
        <dbReference type="EMBL" id="KKK60215.1"/>
    </source>
</evidence>
<dbReference type="PROSITE" id="PS00157">
    <property type="entry name" value="RUBISCO_LARGE"/>
    <property type="match status" value="1"/>
</dbReference>
<evidence type="ECO:0000259" key="5">
    <source>
        <dbReference type="Pfam" id="PF02788"/>
    </source>
</evidence>